<dbReference type="Pfam" id="PF00561">
    <property type="entry name" value="Abhydrolase_1"/>
    <property type="match status" value="1"/>
</dbReference>
<evidence type="ECO:0000313" key="2">
    <source>
        <dbReference type="EMBL" id="MBV7379945.1"/>
    </source>
</evidence>
<dbReference type="InterPro" id="IPR000073">
    <property type="entry name" value="AB_hydrolase_1"/>
</dbReference>
<dbReference type="PANTHER" id="PTHR43798:SF33">
    <property type="entry name" value="HYDROLASE, PUTATIVE (AFU_ORTHOLOGUE AFUA_2G14860)-RELATED"/>
    <property type="match status" value="1"/>
</dbReference>
<evidence type="ECO:0000259" key="1">
    <source>
        <dbReference type="Pfam" id="PF00561"/>
    </source>
</evidence>
<organism evidence="2 3">
    <name type="scientific">Maritimibacter dapengensis</name>
    <dbReference type="NCBI Taxonomy" id="2836868"/>
    <lineage>
        <taxon>Bacteria</taxon>
        <taxon>Pseudomonadati</taxon>
        <taxon>Pseudomonadota</taxon>
        <taxon>Alphaproteobacteria</taxon>
        <taxon>Rhodobacterales</taxon>
        <taxon>Roseobacteraceae</taxon>
        <taxon>Maritimibacter</taxon>
    </lineage>
</organism>
<dbReference type="PANTHER" id="PTHR43798">
    <property type="entry name" value="MONOACYLGLYCEROL LIPASE"/>
    <property type="match status" value="1"/>
</dbReference>
<proteinExistence type="predicted"/>
<sequence>MSLGENFTRGVVEAFGYKVPYIEAGEGEVLISLPGSAGLEMSTAKDELAKSYRVIELDPPGWGETTPLEGRMRQRDVAIVLAAAIQEMGIDSYHLLGTSMGGTNAYWLASQYPDRIKSIILEAPMLFTGPDELIDPSGLQMIEALVGGMPIPDMSGYPAPPPHPNKPWADEAFFREQMRRRFVMMAKSDHSYDAPELRAFAQTSEIPTLLLFGTEEEILNQGYPEHFKSRVPNGKVSILEGGIHDLQNSVPDAFVAEVKAHIG</sequence>
<keyword evidence="3" id="KW-1185">Reference proteome</keyword>
<dbReference type="GO" id="GO:0016787">
    <property type="term" value="F:hydrolase activity"/>
    <property type="evidence" value="ECO:0007669"/>
    <property type="project" value="UniProtKB-KW"/>
</dbReference>
<dbReference type="Proteomes" id="UP000756530">
    <property type="component" value="Unassembled WGS sequence"/>
</dbReference>
<dbReference type="EMBL" id="JAHUZE010000003">
    <property type="protein sequence ID" value="MBV7379945.1"/>
    <property type="molecule type" value="Genomic_DNA"/>
</dbReference>
<evidence type="ECO:0000313" key="3">
    <source>
        <dbReference type="Proteomes" id="UP000756530"/>
    </source>
</evidence>
<keyword evidence="2" id="KW-0378">Hydrolase</keyword>
<feature type="domain" description="AB hydrolase-1" evidence="1">
    <location>
        <begin position="33"/>
        <end position="128"/>
    </location>
</feature>
<accession>A0ABS6T3V9</accession>
<reference evidence="2 3" key="1">
    <citation type="submission" date="2021-05" db="EMBL/GenBank/DDBJ databases">
        <title>Culturable bacteria isolated from Daya Bay.</title>
        <authorList>
            <person name="Zheng W."/>
            <person name="Yu S."/>
            <person name="Huang Y."/>
        </authorList>
    </citation>
    <scope>NUCLEOTIDE SEQUENCE [LARGE SCALE GENOMIC DNA]</scope>
    <source>
        <strain evidence="2 3">DP4N28-5</strain>
    </source>
</reference>
<comment type="caution">
    <text evidence="2">The sequence shown here is derived from an EMBL/GenBank/DDBJ whole genome shotgun (WGS) entry which is preliminary data.</text>
</comment>
<name>A0ABS6T3V9_9RHOB</name>
<dbReference type="RefSeq" id="WP_218393147.1">
    <property type="nucleotide sequence ID" value="NZ_JAHUZE010000003.1"/>
</dbReference>
<protein>
    <submittedName>
        <fullName evidence="2">Alpha/beta hydrolase</fullName>
    </submittedName>
</protein>
<gene>
    <name evidence="2" type="ORF">KJP28_13520</name>
</gene>
<dbReference type="InterPro" id="IPR050266">
    <property type="entry name" value="AB_hydrolase_sf"/>
</dbReference>